<comment type="caution">
    <text evidence="9">The sequence shown here is derived from an EMBL/GenBank/DDBJ whole genome shotgun (WGS) entry which is preliminary data.</text>
</comment>
<sequence length="304" mass="34698">MNINIDLHQFPKNSTCPHIFKNAFRDFCSRVRPQTHIYTDASIIEGRVGMAIICNETTIQWKLSDKCSIYTAETLAILKAIKFTISEINDSNITIFSDSFSALTSLQNLYSPSDIVRKIQNTHFIAKQQDKNISYSWIPGHCNIDGNELADTAAKLAHSSPNSLSLPIFSLNDIKRVIENDTVLQCQKEWNEMSTKLNEIKRSALPYPSPDNISRKHETSINHLRIGHTHLTHSHLMKKEDPPVCTCCGTLLTVKHILTECKVYDKERRMYQISNHLAEALNPDPNNIHKIMQFLKQTNLINKL</sequence>
<keyword evidence="5" id="KW-0479">Metal-binding</keyword>
<reference evidence="9 10" key="1">
    <citation type="submission" date="2019-08" db="EMBL/GenBank/DDBJ databases">
        <title>The genome of the soybean aphid Biotype 1, its phylome, world population structure and adaptation to the North American continent.</title>
        <authorList>
            <person name="Giordano R."/>
            <person name="Donthu R.K."/>
            <person name="Hernandez A.G."/>
            <person name="Wright C.L."/>
            <person name="Zimin A.V."/>
        </authorList>
    </citation>
    <scope>NUCLEOTIDE SEQUENCE [LARGE SCALE GENOMIC DNA]</scope>
    <source>
        <tissue evidence="9">Whole aphids</tissue>
    </source>
</reference>
<dbReference type="EMBL" id="VYZN01000070">
    <property type="protein sequence ID" value="KAE9524288.1"/>
    <property type="molecule type" value="Genomic_DNA"/>
</dbReference>
<dbReference type="GO" id="GO:0003676">
    <property type="term" value="F:nucleic acid binding"/>
    <property type="evidence" value="ECO:0007669"/>
    <property type="project" value="InterPro"/>
</dbReference>
<dbReference type="GO" id="GO:0046872">
    <property type="term" value="F:metal ion binding"/>
    <property type="evidence" value="ECO:0007669"/>
    <property type="project" value="UniProtKB-KW"/>
</dbReference>
<feature type="domain" description="RNase H type-1" evidence="8">
    <location>
        <begin position="31"/>
        <end position="159"/>
    </location>
</feature>
<dbReference type="GO" id="GO:0043137">
    <property type="term" value="P:DNA replication, removal of RNA primer"/>
    <property type="evidence" value="ECO:0007669"/>
    <property type="project" value="TreeGrafter"/>
</dbReference>
<keyword evidence="7" id="KW-0378">Hydrolase</keyword>
<dbReference type="Gene3D" id="3.30.420.10">
    <property type="entry name" value="Ribonuclease H-like superfamily/Ribonuclease H"/>
    <property type="match status" value="1"/>
</dbReference>
<dbReference type="InterPro" id="IPR002156">
    <property type="entry name" value="RNaseH_domain"/>
</dbReference>
<evidence type="ECO:0000313" key="10">
    <source>
        <dbReference type="Proteomes" id="UP000475862"/>
    </source>
</evidence>
<dbReference type="OrthoDB" id="6621833at2759"/>
<accession>A0A6G0T1K8</accession>
<dbReference type="Pfam" id="PF00075">
    <property type="entry name" value="RNase_H"/>
    <property type="match status" value="1"/>
</dbReference>
<comment type="similarity">
    <text evidence="2">Belongs to the RNase H family.</text>
</comment>
<evidence type="ECO:0000313" key="9">
    <source>
        <dbReference type="EMBL" id="KAE9524288.1"/>
    </source>
</evidence>
<comment type="catalytic activity">
    <reaction evidence="1">
        <text>Endonucleolytic cleavage to 5'-phosphomonoester.</text>
        <dbReference type="EC" id="3.1.26.4"/>
    </reaction>
</comment>
<dbReference type="InterPro" id="IPR050092">
    <property type="entry name" value="RNase_H"/>
</dbReference>
<dbReference type="AlphaFoldDB" id="A0A6G0T1K8"/>
<dbReference type="InterPro" id="IPR012337">
    <property type="entry name" value="RNaseH-like_sf"/>
</dbReference>
<evidence type="ECO:0000256" key="5">
    <source>
        <dbReference type="ARBA" id="ARBA00022723"/>
    </source>
</evidence>
<evidence type="ECO:0000256" key="6">
    <source>
        <dbReference type="ARBA" id="ARBA00022759"/>
    </source>
</evidence>
<evidence type="ECO:0000259" key="8">
    <source>
        <dbReference type="PROSITE" id="PS50879"/>
    </source>
</evidence>
<dbReference type="EC" id="3.1.26.4" evidence="3"/>
<gene>
    <name evidence="9" type="ORF">AGLY_015327</name>
</gene>
<dbReference type="PANTHER" id="PTHR10642:SF26">
    <property type="entry name" value="RIBONUCLEASE H1"/>
    <property type="match status" value="1"/>
</dbReference>
<dbReference type="InterPro" id="IPR036397">
    <property type="entry name" value="RNaseH_sf"/>
</dbReference>
<evidence type="ECO:0000256" key="4">
    <source>
        <dbReference type="ARBA" id="ARBA00022722"/>
    </source>
</evidence>
<keyword evidence="10" id="KW-1185">Reference proteome</keyword>
<dbReference type="PANTHER" id="PTHR10642">
    <property type="entry name" value="RIBONUCLEASE H1"/>
    <property type="match status" value="1"/>
</dbReference>
<evidence type="ECO:0000256" key="2">
    <source>
        <dbReference type="ARBA" id="ARBA00005300"/>
    </source>
</evidence>
<name>A0A6G0T1K8_APHGL</name>
<keyword evidence="4" id="KW-0540">Nuclease</keyword>
<protein>
    <recommendedName>
        <fullName evidence="3">ribonuclease H</fullName>
        <ecNumber evidence="3">3.1.26.4</ecNumber>
    </recommendedName>
</protein>
<evidence type="ECO:0000256" key="3">
    <source>
        <dbReference type="ARBA" id="ARBA00012180"/>
    </source>
</evidence>
<dbReference type="CDD" id="cd09276">
    <property type="entry name" value="Rnase_HI_RT_non_LTR"/>
    <property type="match status" value="1"/>
</dbReference>
<organism evidence="9 10">
    <name type="scientific">Aphis glycines</name>
    <name type="common">Soybean aphid</name>
    <dbReference type="NCBI Taxonomy" id="307491"/>
    <lineage>
        <taxon>Eukaryota</taxon>
        <taxon>Metazoa</taxon>
        <taxon>Ecdysozoa</taxon>
        <taxon>Arthropoda</taxon>
        <taxon>Hexapoda</taxon>
        <taxon>Insecta</taxon>
        <taxon>Pterygota</taxon>
        <taxon>Neoptera</taxon>
        <taxon>Paraneoptera</taxon>
        <taxon>Hemiptera</taxon>
        <taxon>Sternorrhyncha</taxon>
        <taxon>Aphidomorpha</taxon>
        <taxon>Aphidoidea</taxon>
        <taxon>Aphididae</taxon>
        <taxon>Aphidini</taxon>
        <taxon>Aphis</taxon>
        <taxon>Aphis</taxon>
    </lineage>
</organism>
<dbReference type="GO" id="GO:0004523">
    <property type="term" value="F:RNA-DNA hybrid ribonuclease activity"/>
    <property type="evidence" value="ECO:0007669"/>
    <property type="project" value="UniProtKB-EC"/>
</dbReference>
<keyword evidence="6" id="KW-0255">Endonuclease</keyword>
<dbReference type="SUPFAM" id="SSF53098">
    <property type="entry name" value="Ribonuclease H-like"/>
    <property type="match status" value="1"/>
</dbReference>
<dbReference type="PROSITE" id="PS50879">
    <property type="entry name" value="RNASE_H_1"/>
    <property type="match status" value="1"/>
</dbReference>
<evidence type="ECO:0000256" key="7">
    <source>
        <dbReference type="ARBA" id="ARBA00022801"/>
    </source>
</evidence>
<dbReference type="Proteomes" id="UP000475862">
    <property type="component" value="Unassembled WGS sequence"/>
</dbReference>
<evidence type="ECO:0000256" key="1">
    <source>
        <dbReference type="ARBA" id="ARBA00000077"/>
    </source>
</evidence>
<proteinExistence type="inferred from homology"/>